<keyword evidence="5" id="KW-0547">Nucleotide-binding</keyword>
<evidence type="ECO:0000256" key="3">
    <source>
        <dbReference type="ARBA" id="ARBA00022614"/>
    </source>
</evidence>
<keyword evidence="2" id="KW-0963">Cytoplasm</keyword>
<dbReference type="GO" id="GO:0005524">
    <property type="term" value="F:ATP binding"/>
    <property type="evidence" value="ECO:0007669"/>
    <property type="project" value="UniProtKB-KW"/>
</dbReference>
<name>A0AAD6ABR3_9TELE</name>
<dbReference type="InterPro" id="IPR007111">
    <property type="entry name" value="NACHT_NTPase"/>
</dbReference>
<dbReference type="FunFam" id="3.40.50.300:FF:001524">
    <property type="entry name" value="Si:dkey-126g1.7"/>
    <property type="match status" value="1"/>
</dbReference>
<keyword evidence="6" id="KW-0067">ATP-binding</keyword>
<comment type="caution">
    <text evidence="9">The sequence shown here is derived from an EMBL/GenBank/DDBJ whole genome shotgun (WGS) entry which is preliminary data.</text>
</comment>
<evidence type="ECO:0000256" key="2">
    <source>
        <dbReference type="ARBA" id="ARBA00022490"/>
    </source>
</evidence>
<reference evidence="9" key="1">
    <citation type="submission" date="2022-11" db="EMBL/GenBank/DDBJ databases">
        <title>Chromosome-level genome of Pogonophryne albipinna.</title>
        <authorList>
            <person name="Jo E."/>
        </authorList>
    </citation>
    <scope>NUCLEOTIDE SEQUENCE</scope>
    <source>
        <strain evidence="9">SGF0006</strain>
        <tissue evidence="9">Muscle</tissue>
    </source>
</reference>
<dbReference type="Pfam" id="PF17779">
    <property type="entry name" value="WHD_NOD2"/>
    <property type="match status" value="1"/>
</dbReference>
<evidence type="ECO:0000256" key="5">
    <source>
        <dbReference type="ARBA" id="ARBA00022741"/>
    </source>
</evidence>
<accession>A0AAD6ABR3</accession>
<organism evidence="9 10">
    <name type="scientific">Pogonophryne albipinna</name>
    <dbReference type="NCBI Taxonomy" id="1090488"/>
    <lineage>
        <taxon>Eukaryota</taxon>
        <taxon>Metazoa</taxon>
        <taxon>Chordata</taxon>
        <taxon>Craniata</taxon>
        <taxon>Vertebrata</taxon>
        <taxon>Euteleostomi</taxon>
        <taxon>Actinopterygii</taxon>
        <taxon>Neopterygii</taxon>
        <taxon>Teleostei</taxon>
        <taxon>Neoteleostei</taxon>
        <taxon>Acanthomorphata</taxon>
        <taxon>Eupercaria</taxon>
        <taxon>Perciformes</taxon>
        <taxon>Notothenioidei</taxon>
        <taxon>Pogonophryne</taxon>
    </lineage>
</organism>
<dbReference type="Pfam" id="PF17776">
    <property type="entry name" value="NLRC4_HD2"/>
    <property type="match status" value="1"/>
</dbReference>
<proteinExistence type="predicted"/>
<feature type="region of interest" description="Disordered" evidence="7">
    <location>
        <begin position="17"/>
        <end position="36"/>
    </location>
</feature>
<dbReference type="Pfam" id="PF05729">
    <property type="entry name" value="NACHT"/>
    <property type="match status" value="1"/>
</dbReference>
<evidence type="ECO:0000256" key="4">
    <source>
        <dbReference type="ARBA" id="ARBA00022737"/>
    </source>
</evidence>
<evidence type="ECO:0000259" key="8">
    <source>
        <dbReference type="PROSITE" id="PS50837"/>
    </source>
</evidence>
<keyword evidence="4" id="KW-0677">Repeat</keyword>
<feature type="domain" description="NACHT" evidence="8">
    <location>
        <begin position="190"/>
        <end position="324"/>
    </location>
</feature>
<evidence type="ECO:0000256" key="6">
    <source>
        <dbReference type="ARBA" id="ARBA00022840"/>
    </source>
</evidence>
<dbReference type="SMART" id="SM01288">
    <property type="entry name" value="FISNA"/>
    <property type="match status" value="1"/>
</dbReference>
<dbReference type="EMBL" id="JAPTMU010000095">
    <property type="protein sequence ID" value="KAJ4921952.1"/>
    <property type="molecule type" value="Genomic_DNA"/>
</dbReference>
<dbReference type="Proteomes" id="UP001219934">
    <property type="component" value="Unassembled WGS sequence"/>
</dbReference>
<sequence length="700" mass="79854">MDVLPMTQFRLRIGRPSVEDQQSSEVPRGQSAQQHQTQLDSTFMLLEENIITFVKNELKKFQKALSSDYPECLETFLNISLHFLRSMQQEELADRLQSRLITGVCQRELKSNLQKRFQCVFEGIAKAGNPTLLNQIYTELYITEGVSAEVNDEHEVRQIETASRKPHRPETTIRQEDLFKASPGRDAPIRAVMTKGVAGIGKTVLTQKFTLDWAEGKANQDIQFTFPFTFRELNVVRENKYSLVELVHHFFPETRNAGICRFDQFPVVFIFDGLDECRLPLDFLNTEILTDVTESTSVDVLLTNLIRGKLLPSARLWITTRPAAANQIPPECVDMVTEVRGFTDPQKDEYFRKRFRDQEQAGTIISHIKTSRSLHIMCHIPVFCWISASVLEEVLKTREGGELPKTLTEMYIHFLVVQSKVKNVKYDGGAATDPHWNKKSRKMMESLGKLAFEQLQKGNLIFYESDLTECGIDIRAASVYSGVFTQVFREERGLYQDKVFCFVHLSVQEFLAALHVHLTFITSGVNLLSEEPTTSRLPKVFRPKPKLTHLYQSAVDQALQSPNGHLDLFLRFLLGLSLQTNQKLLRGLLTETGSSSETNQETVQYIKKKFNEDLSPERSINLFHCLNEKNDRSLVEQIQQSLSSGSLSTDKLSPAQWSALVFILLSSEEDQDLFDLKKYSASEEALLRLLPVVKASRKAL</sequence>
<dbReference type="InterPro" id="IPR051261">
    <property type="entry name" value="NLR"/>
</dbReference>
<gene>
    <name evidence="9" type="ORF">JOQ06_021723</name>
</gene>
<dbReference type="PANTHER" id="PTHR24106">
    <property type="entry name" value="NACHT, LRR AND CARD DOMAINS-CONTAINING"/>
    <property type="match status" value="1"/>
</dbReference>
<feature type="compositionally biased region" description="Polar residues" evidence="7">
    <location>
        <begin position="19"/>
        <end position="36"/>
    </location>
</feature>
<dbReference type="Pfam" id="PF14484">
    <property type="entry name" value="FISNA"/>
    <property type="match status" value="1"/>
</dbReference>
<evidence type="ECO:0000313" key="9">
    <source>
        <dbReference type="EMBL" id="KAJ4921952.1"/>
    </source>
</evidence>
<dbReference type="Gene3D" id="3.40.50.300">
    <property type="entry name" value="P-loop containing nucleotide triphosphate hydrolases"/>
    <property type="match status" value="1"/>
</dbReference>
<dbReference type="AlphaFoldDB" id="A0AAD6ABR3"/>
<dbReference type="GO" id="GO:0005737">
    <property type="term" value="C:cytoplasm"/>
    <property type="evidence" value="ECO:0007669"/>
    <property type="project" value="UniProtKB-SubCell"/>
</dbReference>
<dbReference type="InterPro" id="IPR041075">
    <property type="entry name" value="NOD1/2_WH"/>
</dbReference>
<dbReference type="InterPro" id="IPR027417">
    <property type="entry name" value="P-loop_NTPase"/>
</dbReference>
<comment type="subcellular location">
    <subcellularLocation>
        <location evidence="1">Cytoplasm</location>
    </subcellularLocation>
</comment>
<dbReference type="InterPro" id="IPR029495">
    <property type="entry name" value="NACHT-assoc"/>
</dbReference>
<keyword evidence="3" id="KW-0433">Leucine-rich repeat</keyword>
<evidence type="ECO:0000313" key="10">
    <source>
        <dbReference type="Proteomes" id="UP001219934"/>
    </source>
</evidence>
<evidence type="ECO:0000256" key="7">
    <source>
        <dbReference type="SAM" id="MobiDB-lite"/>
    </source>
</evidence>
<dbReference type="PROSITE" id="PS50837">
    <property type="entry name" value="NACHT"/>
    <property type="match status" value="1"/>
</dbReference>
<dbReference type="InterPro" id="IPR041267">
    <property type="entry name" value="NLRP_HD2"/>
</dbReference>
<protein>
    <recommendedName>
        <fullName evidence="8">NACHT domain-containing protein</fullName>
    </recommendedName>
</protein>
<keyword evidence="10" id="KW-1185">Reference proteome</keyword>
<evidence type="ECO:0000256" key="1">
    <source>
        <dbReference type="ARBA" id="ARBA00004496"/>
    </source>
</evidence>